<sequence>MCCIGHLANNCLKKEKIKKIVEKSDKNDKEEEYASERGIEESEASESYEINIVNVPINNIDLIYEVLDLNSNIPQIGTSDTCLTNIKDSKLHRTKPEKGMLYTA</sequence>
<feature type="region of interest" description="Disordered" evidence="1">
    <location>
        <begin position="23"/>
        <end position="44"/>
    </location>
</feature>
<evidence type="ECO:0000313" key="2">
    <source>
        <dbReference type="EMBL" id="MBW0572613.1"/>
    </source>
</evidence>
<keyword evidence="3" id="KW-1185">Reference proteome</keyword>
<gene>
    <name evidence="2" type="ORF">O181_112328</name>
</gene>
<feature type="compositionally biased region" description="Basic and acidic residues" evidence="1">
    <location>
        <begin position="23"/>
        <end position="40"/>
    </location>
</feature>
<organism evidence="2 3">
    <name type="scientific">Austropuccinia psidii MF-1</name>
    <dbReference type="NCBI Taxonomy" id="1389203"/>
    <lineage>
        <taxon>Eukaryota</taxon>
        <taxon>Fungi</taxon>
        <taxon>Dikarya</taxon>
        <taxon>Basidiomycota</taxon>
        <taxon>Pucciniomycotina</taxon>
        <taxon>Pucciniomycetes</taxon>
        <taxon>Pucciniales</taxon>
        <taxon>Sphaerophragmiaceae</taxon>
        <taxon>Austropuccinia</taxon>
    </lineage>
</organism>
<evidence type="ECO:0000313" key="3">
    <source>
        <dbReference type="Proteomes" id="UP000765509"/>
    </source>
</evidence>
<dbReference type="EMBL" id="AVOT02090406">
    <property type="protein sequence ID" value="MBW0572613.1"/>
    <property type="molecule type" value="Genomic_DNA"/>
</dbReference>
<dbReference type="AlphaFoldDB" id="A0A9Q3PSL0"/>
<evidence type="ECO:0000256" key="1">
    <source>
        <dbReference type="SAM" id="MobiDB-lite"/>
    </source>
</evidence>
<protein>
    <submittedName>
        <fullName evidence="2">Uncharacterized protein</fullName>
    </submittedName>
</protein>
<comment type="caution">
    <text evidence="2">The sequence shown here is derived from an EMBL/GenBank/DDBJ whole genome shotgun (WGS) entry which is preliminary data.</text>
</comment>
<accession>A0A9Q3PSL0</accession>
<dbReference type="Proteomes" id="UP000765509">
    <property type="component" value="Unassembled WGS sequence"/>
</dbReference>
<reference evidence="2" key="1">
    <citation type="submission" date="2021-03" db="EMBL/GenBank/DDBJ databases">
        <title>Draft genome sequence of rust myrtle Austropuccinia psidii MF-1, a brazilian biotype.</title>
        <authorList>
            <person name="Quecine M.C."/>
            <person name="Pachon D.M.R."/>
            <person name="Bonatelli M.L."/>
            <person name="Correr F.H."/>
            <person name="Franceschini L.M."/>
            <person name="Leite T.F."/>
            <person name="Margarido G.R.A."/>
            <person name="Almeida C.A."/>
            <person name="Ferrarezi J.A."/>
            <person name="Labate C.A."/>
        </authorList>
    </citation>
    <scope>NUCLEOTIDE SEQUENCE</scope>
    <source>
        <strain evidence="2">MF-1</strain>
    </source>
</reference>
<name>A0A9Q3PSL0_9BASI</name>
<proteinExistence type="predicted"/>